<gene>
    <name evidence="1" type="ORF">PoB_001659400</name>
</gene>
<keyword evidence="2" id="KW-1185">Reference proteome</keyword>
<proteinExistence type="predicted"/>
<comment type="caution">
    <text evidence="1">The sequence shown here is derived from an EMBL/GenBank/DDBJ whole genome shotgun (WGS) entry which is preliminary data.</text>
</comment>
<protein>
    <submittedName>
        <fullName evidence="1">Uncharacterized protein</fullName>
    </submittedName>
</protein>
<reference evidence="1 2" key="1">
    <citation type="journal article" date="2021" name="Elife">
        <title>Chloroplast acquisition without the gene transfer in kleptoplastic sea slugs, Plakobranchus ocellatus.</title>
        <authorList>
            <person name="Maeda T."/>
            <person name="Takahashi S."/>
            <person name="Yoshida T."/>
            <person name="Shimamura S."/>
            <person name="Takaki Y."/>
            <person name="Nagai Y."/>
            <person name="Toyoda A."/>
            <person name="Suzuki Y."/>
            <person name="Arimoto A."/>
            <person name="Ishii H."/>
            <person name="Satoh N."/>
            <person name="Nishiyama T."/>
            <person name="Hasebe M."/>
            <person name="Maruyama T."/>
            <person name="Minagawa J."/>
            <person name="Obokata J."/>
            <person name="Shigenobu S."/>
        </authorList>
    </citation>
    <scope>NUCLEOTIDE SEQUENCE [LARGE SCALE GENOMIC DNA]</scope>
</reference>
<evidence type="ECO:0000313" key="2">
    <source>
        <dbReference type="Proteomes" id="UP000735302"/>
    </source>
</evidence>
<dbReference type="AlphaFoldDB" id="A0AAV3Z455"/>
<dbReference type="EMBL" id="BLXT01001985">
    <property type="protein sequence ID" value="GFN90088.1"/>
    <property type="molecule type" value="Genomic_DNA"/>
</dbReference>
<organism evidence="1 2">
    <name type="scientific">Plakobranchus ocellatus</name>
    <dbReference type="NCBI Taxonomy" id="259542"/>
    <lineage>
        <taxon>Eukaryota</taxon>
        <taxon>Metazoa</taxon>
        <taxon>Spiralia</taxon>
        <taxon>Lophotrochozoa</taxon>
        <taxon>Mollusca</taxon>
        <taxon>Gastropoda</taxon>
        <taxon>Heterobranchia</taxon>
        <taxon>Euthyneura</taxon>
        <taxon>Panpulmonata</taxon>
        <taxon>Sacoglossa</taxon>
        <taxon>Placobranchoidea</taxon>
        <taxon>Plakobranchidae</taxon>
        <taxon>Plakobranchus</taxon>
    </lineage>
</organism>
<dbReference type="Proteomes" id="UP000735302">
    <property type="component" value="Unassembled WGS sequence"/>
</dbReference>
<name>A0AAV3Z455_9GAST</name>
<accession>A0AAV3Z455</accession>
<evidence type="ECO:0000313" key="1">
    <source>
        <dbReference type="EMBL" id="GFN90088.1"/>
    </source>
</evidence>
<sequence>MQRQRCNTPEKINVPDEIILLRRTGFIFWGPPVLFLPSGIQEVFVGHEPKLRCQKSPVKTIPPFPEQFSRSERFVAFSSPLNCCNVIELSPVLASKWRHRRSLRSKSLLNLKV</sequence>